<evidence type="ECO:0000256" key="1">
    <source>
        <dbReference type="ARBA" id="ARBA00010381"/>
    </source>
</evidence>
<proteinExistence type="inferred from homology"/>
<name>A0A1B0AY57_9MUSC</name>
<dbReference type="GO" id="GO:0051604">
    <property type="term" value="P:protein maturation"/>
    <property type="evidence" value="ECO:0007669"/>
    <property type="project" value="InterPro"/>
</dbReference>
<keyword evidence="3" id="KW-1185">Reference proteome</keyword>
<comment type="similarity">
    <text evidence="1">Belongs to the MIP18 family.</text>
</comment>
<dbReference type="VEuPathDB" id="VectorBase:GPPI012624"/>
<dbReference type="GO" id="GO:0097361">
    <property type="term" value="C:cytosolic [4Fe-4S] assembly targeting complex"/>
    <property type="evidence" value="ECO:0007669"/>
    <property type="project" value="TreeGrafter"/>
</dbReference>
<dbReference type="Proteomes" id="UP000092460">
    <property type="component" value="Unassembled WGS sequence"/>
</dbReference>
<dbReference type="EMBL" id="JXJN01005550">
    <property type="status" value="NOT_ANNOTATED_CDS"/>
    <property type="molecule type" value="Genomic_DNA"/>
</dbReference>
<organism evidence="2 3">
    <name type="scientific">Glossina palpalis gambiensis</name>
    <dbReference type="NCBI Taxonomy" id="67801"/>
    <lineage>
        <taxon>Eukaryota</taxon>
        <taxon>Metazoa</taxon>
        <taxon>Ecdysozoa</taxon>
        <taxon>Arthropoda</taxon>
        <taxon>Hexapoda</taxon>
        <taxon>Insecta</taxon>
        <taxon>Pterygota</taxon>
        <taxon>Neoptera</taxon>
        <taxon>Endopterygota</taxon>
        <taxon>Diptera</taxon>
        <taxon>Brachycera</taxon>
        <taxon>Muscomorpha</taxon>
        <taxon>Hippoboscoidea</taxon>
        <taxon>Glossinidae</taxon>
        <taxon>Glossina</taxon>
    </lineage>
</organism>
<dbReference type="InterPro" id="IPR034904">
    <property type="entry name" value="FSCA_dom_sf"/>
</dbReference>
<sequence length="62" mass="7076">MRYKCGERDINVPEHPLTLEELRVVEVDLIKARNNCDKIDVNFTPTISHCSMAILIGLGHTR</sequence>
<protein>
    <recommendedName>
        <fullName evidence="4">MIP18 family-like domain-containing protein</fullName>
    </recommendedName>
</protein>
<dbReference type="InterPro" id="IPR039796">
    <property type="entry name" value="MIP18"/>
</dbReference>
<evidence type="ECO:0000313" key="2">
    <source>
        <dbReference type="EnsemblMetazoa" id="GPPI012624-PA"/>
    </source>
</evidence>
<dbReference type="PANTHER" id="PTHR12377:SF0">
    <property type="entry name" value="CYTOSOLIC IRON-SULFUR ASSEMBLY COMPONENT 2B"/>
    <property type="match status" value="1"/>
</dbReference>
<dbReference type="PANTHER" id="PTHR12377">
    <property type="entry name" value="CYTOSOLIC IRON-SULFUR ASSEMBLY COMPONENT 2B-RELATED"/>
    <property type="match status" value="1"/>
</dbReference>
<reference evidence="3" key="1">
    <citation type="submission" date="2015-01" db="EMBL/GenBank/DDBJ databases">
        <authorList>
            <person name="Aksoy S."/>
            <person name="Warren W."/>
            <person name="Wilson R.K."/>
        </authorList>
    </citation>
    <scope>NUCLEOTIDE SEQUENCE [LARGE SCALE GENOMIC DNA]</scope>
    <source>
        <strain evidence="3">IAEA</strain>
    </source>
</reference>
<dbReference type="STRING" id="67801.A0A1B0AY57"/>
<dbReference type="Gene3D" id="3.30.300.130">
    <property type="entry name" value="Fe-S cluster assembly (FSCA)"/>
    <property type="match status" value="1"/>
</dbReference>
<accession>A0A1B0AY57</accession>
<dbReference type="AlphaFoldDB" id="A0A1B0AY57"/>
<evidence type="ECO:0008006" key="4">
    <source>
        <dbReference type="Google" id="ProtNLM"/>
    </source>
</evidence>
<dbReference type="EnsemblMetazoa" id="GPPI012624-RA">
    <property type="protein sequence ID" value="GPPI012624-PA"/>
    <property type="gene ID" value="GPPI012624"/>
</dbReference>
<reference evidence="2" key="2">
    <citation type="submission" date="2020-05" db="UniProtKB">
        <authorList>
            <consortium name="EnsemblMetazoa"/>
        </authorList>
    </citation>
    <scope>IDENTIFICATION</scope>
    <source>
        <strain evidence="2">IAEA</strain>
    </source>
</reference>
<evidence type="ECO:0000313" key="3">
    <source>
        <dbReference type="Proteomes" id="UP000092460"/>
    </source>
</evidence>